<dbReference type="PANTHER" id="PTHR43280:SF17">
    <property type="entry name" value="ARAC-TYPE DNA-BINDING DOMAIN-CONTAINING PROTEIN"/>
    <property type="match status" value="1"/>
</dbReference>
<dbReference type="GO" id="GO:0003700">
    <property type="term" value="F:DNA-binding transcription factor activity"/>
    <property type="evidence" value="ECO:0007669"/>
    <property type="project" value="InterPro"/>
</dbReference>
<dbReference type="InterPro" id="IPR018060">
    <property type="entry name" value="HTH_AraC"/>
</dbReference>
<accession>A0A1H7HCH2</accession>
<dbReference type="PANTHER" id="PTHR43280">
    <property type="entry name" value="ARAC-FAMILY TRANSCRIPTIONAL REGULATOR"/>
    <property type="match status" value="1"/>
</dbReference>
<evidence type="ECO:0000259" key="4">
    <source>
        <dbReference type="PROSITE" id="PS01124"/>
    </source>
</evidence>
<dbReference type="OrthoDB" id="636258at2"/>
<dbReference type="Gene3D" id="1.10.10.60">
    <property type="entry name" value="Homeodomain-like"/>
    <property type="match status" value="1"/>
</dbReference>
<dbReference type="PROSITE" id="PS01124">
    <property type="entry name" value="HTH_ARAC_FAMILY_2"/>
    <property type="match status" value="1"/>
</dbReference>
<keyword evidence="6" id="KW-1185">Reference proteome</keyword>
<dbReference type="SUPFAM" id="SSF51215">
    <property type="entry name" value="Regulatory protein AraC"/>
    <property type="match status" value="1"/>
</dbReference>
<dbReference type="InterPro" id="IPR020449">
    <property type="entry name" value="Tscrpt_reg_AraC-type_HTH"/>
</dbReference>
<dbReference type="GO" id="GO:0043565">
    <property type="term" value="F:sequence-specific DNA binding"/>
    <property type="evidence" value="ECO:0007669"/>
    <property type="project" value="InterPro"/>
</dbReference>
<protein>
    <submittedName>
        <fullName evidence="5">AraC-type DNA-binding protein</fullName>
    </submittedName>
</protein>
<gene>
    <name evidence="5" type="ORF">SAMN05661044_00341</name>
</gene>
<proteinExistence type="predicted"/>
<evidence type="ECO:0000256" key="3">
    <source>
        <dbReference type="ARBA" id="ARBA00023163"/>
    </source>
</evidence>
<dbReference type="InterPro" id="IPR009057">
    <property type="entry name" value="Homeodomain-like_sf"/>
</dbReference>
<dbReference type="EMBL" id="FOAF01000001">
    <property type="protein sequence ID" value="SEK47954.1"/>
    <property type="molecule type" value="Genomic_DNA"/>
</dbReference>
<dbReference type="PRINTS" id="PR00032">
    <property type="entry name" value="HTHARAC"/>
</dbReference>
<dbReference type="InterPro" id="IPR037923">
    <property type="entry name" value="HTH-like"/>
</dbReference>
<keyword evidence="2 5" id="KW-0238">DNA-binding</keyword>
<dbReference type="Pfam" id="PF02311">
    <property type="entry name" value="AraC_binding"/>
    <property type="match status" value="1"/>
</dbReference>
<dbReference type="InterPro" id="IPR014710">
    <property type="entry name" value="RmlC-like_jellyroll"/>
</dbReference>
<dbReference type="Gene3D" id="2.60.120.10">
    <property type="entry name" value="Jelly Rolls"/>
    <property type="match status" value="1"/>
</dbReference>
<keyword evidence="3" id="KW-0804">Transcription</keyword>
<dbReference type="Pfam" id="PF12833">
    <property type="entry name" value="HTH_18"/>
    <property type="match status" value="1"/>
</dbReference>
<evidence type="ECO:0000313" key="5">
    <source>
        <dbReference type="EMBL" id="SEK47954.1"/>
    </source>
</evidence>
<feature type="domain" description="HTH araC/xylS-type" evidence="4">
    <location>
        <begin position="181"/>
        <end position="281"/>
    </location>
</feature>
<sequence>MERFNSYHSLNIFRYHSDTWEFTKHNHNFYELIFVEQGSGNHILNDALIPYSPGDVFLLRPEDAHSFEIAAPSQFIFMKFTEQLFIEKLEGSKTAKWLNIVKTLLQAPSMANGDLITDNSDREKLKNLLQILLSEFSNKCSYSRELLLELFGAVMMMIAKAQATTQFGEQCPINTELDKLSQILSYTRLHALDAEKMRVEHIAKHFAMSANYISIYVKKHSGLSIQQHIIQTKLKVADQLLKNGRYNVNEIASRLGFTDASHFNKIYKKYNGTSPKSVQRIG</sequence>
<organism evidence="5 6">
    <name type="scientific">Olivibacter domesticus</name>
    <name type="common">Pseudosphingobacterium domesticum</name>
    <dbReference type="NCBI Taxonomy" id="407022"/>
    <lineage>
        <taxon>Bacteria</taxon>
        <taxon>Pseudomonadati</taxon>
        <taxon>Bacteroidota</taxon>
        <taxon>Sphingobacteriia</taxon>
        <taxon>Sphingobacteriales</taxon>
        <taxon>Sphingobacteriaceae</taxon>
        <taxon>Olivibacter</taxon>
    </lineage>
</organism>
<reference evidence="6" key="1">
    <citation type="submission" date="2016-10" db="EMBL/GenBank/DDBJ databases">
        <authorList>
            <person name="Varghese N."/>
            <person name="Submissions S."/>
        </authorList>
    </citation>
    <scope>NUCLEOTIDE SEQUENCE [LARGE SCALE GENOMIC DNA]</scope>
    <source>
        <strain evidence="6">DSM 18733</strain>
    </source>
</reference>
<keyword evidence="1" id="KW-0805">Transcription regulation</keyword>
<dbReference type="SUPFAM" id="SSF46689">
    <property type="entry name" value="Homeodomain-like"/>
    <property type="match status" value="1"/>
</dbReference>
<evidence type="ECO:0000256" key="1">
    <source>
        <dbReference type="ARBA" id="ARBA00023015"/>
    </source>
</evidence>
<dbReference type="Proteomes" id="UP000199421">
    <property type="component" value="Unassembled WGS sequence"/>
</dbReference>
<dbReference type="AlphaFoldDB" id="A0A1H7HCH2"/>
<evidence type="ECO:0000313" key="6">
    <source>
        <dbReference type="Proteomes" id="UP000199421"/>
    </source>
</evidence>
<dbReference type="RefSeq" id="WP_093317404.1">
    <property type="nucleotide sequence ID" value="NZ_FOAF01000001.1"/>
</dbReference>
<dbReference type="SMART" id="SM00342">
    <property type="entry name" value="HTH_ARAC"/>
    <property type="match status" value="1"/>
</dbReference>
<evidence type="ECO:0000256" key="2">
    <source>
        <dbReference type="ARBA" id="ARBA00023125"/>
    </source>
</evidence>
<dbReference type="STRING" id="407022.SAMN05661044_00341"/>
<dbReference type="InterPro" id="IPR003313">
    <property type="entry name" value="AraC-bd"/>
</dbReference>
<name>A0A1H7HCH2_OLID1</name>